<comment type="caution">
    <text evidence="3">The sequence shown here is derived from an EMBL/GenBank/DDBJ whole genome shotgun (WGS) entry which is preliminary data.</text>
</comment>
<evidence type="ECO:0008006" key="5">
    <source>
        <dbReference type="Google" id="ProtNLM"/>
    </source>
</evidence>
<keyword evidence="4" id="KW-1185">Reference proteome</keyword>
<feature type="transmembrane region" description="Helical" evidence="1">
    <location>
        <begin position="236"/>
        <end position="259"/>
    </location>
</feature>
<keyword evidence="1" id="KW-0472">Membrane</keyword>
<feature type="signal peptide" evidence="2">
    <location>
        <begin position="1"/>
        <end position="21"/>
    </location>
</feature>
<dbReference type="Gene3D" id="2.60.40.10">
    <property type="entry name" value="Immunoglobulins"/>
    <property type="match status" value="1"/>
</dbReference>
<name>A0ABD3XJX1_SINWO</name>
<sequence>MRLLVILTMVIIHMKIKFTAELTWNMEMLSVTCCQGDNQLLMWNFTKEENERITAYHWFFNEKTLICLDSMTIGFHVTDLYKGRVERIGTLDILLKNVSQTDTGEYTLYVKLDPERKRNLQGISLTVIGHHQPSQCKPIITRLDVGILSCSTPCERSSLSPEWIINGANETVGIGPYLTLDPHLNSENFFCCLRSLTCRNDIQFKLCTQNHISFADSIHGKSQIENSTNTAFQHDVTFIISVLVAIVVLALLAVLIICWTRYKRSRTLRGGNQNVNNADIISSEVLMQNLEAAKDTSDTDTCYEDAVSDLPDPQAFLGSSNTSAS</sequence>
<evidence type="ECO:0000313" key="4">
    <source>
        <dbReference type="Proteomes" id="UP001634394"/>
    </source>
</evidence>
<dbReference type="AlphaFoldDB" id="A0ABD3XJX1"/>
<dbReference type="EMBL" id="JBJQND010000002">
    <property type="protein sequence ID" value="KAL3886020.1"/>
    <property type="molecule type" value="Genomic_DNA"/>
</dbReference>
<protein>
    <recommendedName>
        <fullName evidence="5">Lymphocyte function-associated antigen 3</fullName>
    </recommendedName>
</protein>
<keyword evidence="1" id="KW-0812">Transmembrane</keyword>
<evidence type="ECO:0000256" key="1">
    <source>
        <dbReference type="SAM" id="Phobius"/>
    </source>
</evidence>
<evidence type="ECO:0000313" key="3">
    <source>
        <dbReference type="EMBL" id="KAL3886020.1"/>
    </source>
</evidence>
<dbReference type="SUPFAM" id="SSF48726">
    <property type="entry name" value="Immunoglobulin"/>
    <property type="match status" value="1"/>
</dbReference>
<keyword evidence="1" id="KW-1133">Transmembrane helix</keyword>
<proteinExistence type="predicted"/>
<dbReference type="InterPro" id="IPR036179">
    <property type="entry name" value="Ig-like_dom_sf"/>
</dbReference>
<feature type="chain" id="PRO_5044759635" description="Lymphocyte function-associated antigen 3" evidence="2">
    <location>
        <begin position="22"/>
        <end position="325"/>
    </location>
</feature>
<organism evidence="3 4">
    <name type="scientific">Sinanodonta woodiana</name>
    <name type="common">Chinese pond mussel</name>
    <name type="synonym">Anodonta woodiana</name>
    <dbReference type="NCBI Taxonomy" id="1069815"/>
    <lineage>
        <taxon>Eukaryota</taxon>
        <taxon>Metazoa</taxon>
        <taxon>Spiralia</taxon>
        <taxon>Lophotrochozoa</taxon>
        <taxon>Mollusca</taxon>
        <taxon>Bivalvia</taxon>
        <taxon>Autobranchia</taxon>
        <taxon>Heteroconchia</taxon>
        <taxon>Palaeoheterodonta</taxon>
        <taxon>Unionida</taxon>
        <taxon>Unionoidea</taxon>
        <taxon>Unionidae</taxon>
        <taxon>Unioninae</taxon>
        <taxon>Sinanodonta</taxon>
    </lineage>
</organism>
<keyword evidence="2" id="KW-0732">Signal</keyword>
<dbReference type="Proteomes" id="UP001634394">
    <property type="component" value="Unassembled WGS sequence"/>
</dbReference>
<gene>
    <name evidence="3" type="ORF">ACJMK2_026044</name>
</gene>
<accession>A0ABD3XJX1</accession>
<reference evidence="3 4" key="1">
    <citation type="submission" date="2024-11" db="EMBL/GenBank/DDBJ databases">
        <title>Chromosome-level genome assembly of the freshwater bivalve Anodonta woodiana.</title>
        <authorList>
            <person name="Chen X."/>
        </authorList>
    </citation>
    <scope>NUCLEOTIDE SEQUENCE [LARGE SCALE GENOMIC DNA]</scope>
    <source>
        <strain evidence="3">MN2024</strain>
        <tissue evidence="3">Gills</tissue>
    </source>
</reference>
<evidence type="ECO:0000256" key="2">
    <source>
        <dbReference type="SAM" id="SignalP"/>
    </source>
</evidence>
<dbReference type="InterPro" id="IPR013783">
    <property type="entry name" value="Ig-like_fold"/>
</dbReference>